<keyword evidence="11 16" id="KW-0812">Transmembrane</keyword>
<gene>
    <name evidence="19" type="primary">bcsA</name>
    <name evidence="19" type="ORF">SAMEA4873656_03447</name>
</gene>
<keyword evidence="6 16" id="KW-1003">Cell membrane</keyword>
<evidence type="ECO:0000256" key="2">
    <source>
        <dbReference type="ARBA" id="ARBA00005186"/>
    </source>
</evidence>
<keyword evidence="13 16" id="KW-1133">Transmembrane helix</keyword>
<evidence type="ECO:0000256" key="7">
    <source>
        <dbReference type="ARBA" id="ARBA00022519"/>
    </source>
</evidence>
<feature type="domain" description="PilZ" evidence="18">
    <location>
        <begin position="694"/>
        <end position="790"/>
    </location>
</feature>
<dbReference type="GO" id="GO:0035438">
    <property type="term" value="F:cyclic-di-GMP binding"/>
    <property type="evidence" value="ECO:0007669"/>
    <property type="project" value="InterPro"/>
</dbReference>
<dbReference type="GO" id="GO:0016760">
    <property type="term" value="F:cellulose synthase (UDP-forming) activity"/>
    <property type="evidence" value="ECO:0007669"/>
    <property type="project" value="UniProtKB-EC"/>
</dbReference>
<dbReference type="Pfam" id="PF07238">
    <property type="entry name" value="PilZ"/>
    <property type="match status" value="1"/>
</dbReference>
<comment type="subcellular location">
    <subcellularLocation>
        <location evidence="1">Cell inner membrane</location>
        <topology evidence="1">Multi-pass membrane protein</topology>
    </subcellularLocation>
</comment>
<dbReference type="GO" id="GO:0030244">
    <property type="term" value="P:cellulose biosynthetic process"/>
    <property type="evidence" value="ECO:0007669"/>
    <property type="project" value="UniProtKB-KW"/>
</dbReference>
<dbReference type="InterPro" id="IPR029044">
    <property type="entry name" value="Nucleotide-diphossugar_trans"/>
</dbReference>
<dbReference type="NCBIfam" id="TIGR03030">
    <property type="entry name" value="CelA"/>
    <property type="match status" value="1"/>
</dbReference>
<dbReference type="SUPFAM" id="SSF53448">
    <property type="entry name" value="Nucleotide-diphospho-sugar transferases"/>
    <property type="match status" value="1"/>
</dbReference>
<keyword evidence="12 16" id="KW-0135">Cellulose biosynthesis</keyword>
<dbReference type="AlphaFoldDB" id="A0A486SWJ2"/>
<proteinExistence type="inferred from homology"/>
<evidence type="ECO:0000256" key="9">
    <source>
        <dbReference type="ARBA" id="ARBA00022676"/>
    </source>
</evidence>
<feature type="transmembrane region" description="Helical" evidence="16">
    <location>
        <begin position="197"/>
        <end position="216"/>
    </location>
</feature>
<keyword evidence="9 16" id="KW-0328">Glycosyltransferase</keyword>
<dbReference type="PANTHER" id="PTHR43867:SF2">
    <property type="entry name" value="CELLULOSE SYNTHASE CATALYTIC SUBUNIT A [UDP-FORMING]"/>
    <property type="match status" value="1"/>
</dbReference>
<keyword evidence="14 16" id="KW-0472">Membrane</keyword>
<dbReference type="Pfam" id="PF00535">
    <property type="entry name" value="Glycos_transf_2"/>
    <property type="match status" value="1"/>
</dbReference>
<evidence type="ECO:0000313" key="19">
    <source>
        <dbReference type="EMBL" id="VGM17767.1"/>
    </source>
</evidence>
<dbReference type="NCBIfam" id="NF008558">
    <property type="entry name" value="PRK11498.1"/>
    <property type="match status" value="1"/>
</dbReference>
<feature type="transmembrane region" description="Helical" evidence="16">
    <location>
        <begin position="174"/>
        <end position="190"/>
    </location>
</feature>
<dbReference type="SUPFAM" id="SSF141371">
    <property type="entry name" value="PilZ domain-like"/>
    <property type="match status" value="1"/>
</dbReference>
<dbReference type="InterPro" id="IPR003919">
    <property type="entry name" value="Cell_synth_A"/>
</dbReference>
<dbReference type="UniPathway" id="UPA00694"/>
<dbReference type="Gene3D" id="3.90.550.10">
    <property type="entry name" value="Spore Coat Polysaccharide Biosynthesis Protein SpsA, Chain A"/>
    <property type="match status" value="1"/>
</dbReference>
<dbReference type="InterPro" id="IPR001173">
    <property type="entry name" value="Glyco_trans_2-like"/>
</dbReference>
<evidence type="ECO:0000256" key="8">
    <source>
        <dbReference type="ARBA" id="ARBA00022636"/>
    </source>
</evidence>
<dbReference type="GO" id="GO:0006011">
    <property type="term" value="P:UDP-alpha-D-glucose metabolic process"/>
    <property type="evidence" value="ECO:0007669"/>
    <property type="project" value="InterPro"/>
</dbReference>
<dbReference type="EMBL" id="CAAHCZ010000006">
    <property type="protein sequence ID" value="VGM17767.1"/>
    <property type="molecule type" value="Genomic_DNA"/>
</dbReference>
<dbReference type="CDD" id="cd06421">
    <property type="entry name" value="CESA_CelA_like"/>
    <property type="match status" value="1"/>
</dbReference>
<name>A0A486SWJ2_KLEPN</name>
<comment type="similarity">
    <text evidence="3">Belongs to the glycosyltransferase 2 family.</text>
</comment>
<feature type="transmembrane region" description="Helical" evidence="16">
    <location>
        <begin position="639"/>
        <end position="659"/>
    </location>
</feature>
<dbReference type="GO" id="GO:0005886">
    <property type="term" value="C:plasma membrane"/>
    <property type="evidence" value="ECO:0007669"/>
    <property type="project" value="UniProtKB-SubCell"/>
</dbReference>
<feature type="transmembrane region" description="Helical" evidence="16">
    <location>
        <begin position="228"/>
        <end position="252"/>
    </location>
</feature>
<dbReference type="InterPro" id="IPR050321">
    <property type="entry name" value="Glycosyltr_2/OpgH_subfam"/>
</dbReference>
<evidence type="ECO:0000256" key="6">
    <source>
        <dbReference type="ARBA" id="ARBA00022475"/>
    </source>
</evidence>
<evidence type="ECO:0000256" key="3">
    <source>
        <dbReference type="ARBA" id="ARBA00006739"/>
    </source>
</evidence>
<accession>A0A486SWJ2</accession>
<evidence type="ECO:0000256" key="11">
    <source>
        <dbReference type="ARBA" id="ARBA00022692"/>
    </source>
</evidence>
<feature type="transmembrane region" description="Helical" evidence="16">
    <location>
        <begin position="553"/>
        <end position="575"/>
    </location>
</feature>
<feature type="transmembrane region" description="Helical" evidence="16">
    <location>
        <begin position="665"/>
        <end position="690"/>
    </location>
</feature>
<evidence type="ECO:0000259" key="17">
    <source>
        <dbReference type="Pfam" id="PF00535"/>
    </source>
</evidence>
<evidence type="ECO:0000256" key="5">
    <source>
        <dbReference type="ARBA" id="ARBA00018714"/>
    </source>
</evidence>
<evidence type="ECO:0000256" key="16">
    <source>
        <dbReference type="RuleBase" id="RU365020"/>
    </source>
</evidence>
<evidence type="ECO:0000256" key="14">
    <source>
        <dbReference type="ARBA" id="ARBA00023136"/>
    </source>
</evidence>
<evidence type="ECO:0000256" key="10">
    <source>
        <dbReference type="ARBA" id="ARBA00022679"/>
    </source>
</evidence>
<comment type="function">
    <text evidence="16">Catalytic subunit of cellulose synthase. It polymerizes uridine 5'-diphosphate glucose to cellulose.</text>
</comment>
<feature type="domain" description="Glycosyltransferase 2-like" evidence="17">
    <location>
        <begin position="277"/>
        <end position="446"/>
    </location>
</feature>
<feature type="transmembrane region" description="Helical" evidence="16">
    <location>
        <begin position="150"/>
        <end position="168"/>
    </location>
</feature>
<comment type="catalytic activity">
    <reaction evidence="15 16">
        <text>[(1-&gt;4)-beta-D-glucosyl](n) + UDP-alpha-D-glucose = [(1-&gt;4)-beta-D-glucosyl](n+1) + UDP + H(+)</text>
        <dbReference type="Rhea" id="RHEA:19929"/>
        <dbReference type="Rhea" id="RHEA-COMP:10033"/>
        <dbReference type="Rhea" id="RHEA-COMP:10034"/>
        <dbReference type="ChEBI" id="CHEBI:15378"/>
        <dbReference type="ChEBI" id="CHEBI:18246"/>
        <dbReference type="ChEBI" id="CHEBI:58223"/>
        <dbReference type="ChEBI" id="CHEBI:58885"/>
        <dbReference type="EC" id="2.4.1.12"/>
    </reaction>
</comment>
<dbReference type="Gene3D" id="2.40.10.220">
    <property type="entry name" value="predicted glycosyltransferase like domains"/>
    <property type="match status" value="1"/>
</dbReference>
<reference evidence="19" key="1">
    <citation type="submission" date="2019-03" db="EMBL/GenBank/DDBJ databases">
        <authorList>
            <consortium name="Pathogen Informatics"/>
        </authorList>
    </citation>
    <scope>NUCLEOTIDE SEQUENCE</scope>
    <source>
        <strain evidence="19">5012STDY7626466</strain>
    </source>
</reference>
<organism evidence="19">
    <name type="scientific">Klebsiella pneumoniae</name>
    <dbReference type="NCBI Taxonomy" id="573"/>
    <lineage>
        <taxon>Bacteria</taxon>
        <taxon>Pseudomonadati</taxon>
        <taxon>Pseudomonadota</taxon>
        <taxon>Gammaproteobacteria</taxon>
        <taxon>Enterobacterales</taxon>
        <taxon>Enterobacteriaceae</taxon>
        <taxon>Klebsiella/Raoultella group</taxon>
        <taxon>Klebsiella</taxon>
        <taxon>Klebsiella pneumoniae complex</taxon>
    </lineage>
</organism>
<dbReference type="PRINTS" id="PR01439">
    <property type="entry name" value="CELLSNTHASEA"/>
</dbReference>
<sequence length="872" mass="99438">MIRLSTLLLAPPVGERLRARYDDYRQHGASWLSASLGCLWASLVWALMPLETPRWQAILAHHDTYFPHINPHRPRLLDPLRYLLQSLWLLATRVPEPEKKVNWRSLAALEGVHGRYAQWMEKLPEQVNARTRHLDKQKELAHLNPKLRRTILGVVTCCSLVLALMCITQPFNPLSQFIFLMLLWGVALLVRRIPGRFSALMLIVLSLTVSCRYIWWRYTSTLNWNDPVSLVCGIILLFAETYAWVVLVLGYFQVVWPLNRQPVPLPEDMDLWPTVDIFVPTYNEDLNVVKNTIYASQGIDWPKDKLNIWILDDGGREAFRQFAKDVGVHYIARTSHEHAKAGNINNALKYAKGEFVSIFDCDHVPTRSFLQMTMGWFLKEKELAMMQTPHHFFSPDPFERNLGRFRKTPNEGTLFYGLVQDGNDMWDATFFCGSCAVIRRGPLDEIGGIAVETVTEDAHTSLRLHRRGYTSAYMRIPQAAGLATESLSAHIGQRIRWARGMVQIFRLDNPLFGKGLKLAQRVCYANAMLHFLSGIPRLIFLTAPLAFLLLHAYIIYAPALMIALFVLPHMIHASLTNSKIQGKYRHSFWSEIYETVLAWYIAPPTFVALINPHKGKFNVTAKGGLVEEEYVDWVISRPYIYLVLLNLVGVAVGIWRFIYGPENEILTVWVSIVWVFYNLIILGGAVAVSVESKQVRRSHRVEMSMPAAIARDDGHLFSCTVHDYSDGGLGIKIHSDAQVLEGQNARLLLKRGQQEYVFPVRVARVNGNEVGLQLLPLTNQQHIDFVQCTFARADTWALWQDSFPEDKPMESLLDILKLGFRGYRHLAEFSPPSVKVIFRALTSLVAWIVSFVPRRPERAAPTLSADPAMAQQ</sequence>
<evidence type="ECO:0000259" key="18">
    <source>
        <dbReference type="Pfam" id="PF07238"/>
    </source>
</evidence>
<dbReference type="FunFam" id="3.90.550.10:FF:000061">
    <property type="entry name" value="Cellulose synthase catalytic subunit [UDP-forming]"/>
    <property type="match status" value="1"/>
</dbReference>
<evidence type="ECO:0000256" key="12">
    <source>
        <dbReference type="ARBA" id="ARBA00022916"/>
    </source>
</evidence>
<keyword evidence="10 16" id="KW-0808">Transferase</keyword>
<protein>
    <recommendedName>
        <fullName evidence="5 16">Cellulose synthase catalytic subunit [UDP-forming]</fullName>
        <ecNumber evidence="4 16">2.4.1.12</ecNumber>
    </recommendedName>
</protein>
<keyword evidence="8 16" id="KW-0973">c-di-GMP</keyword>
<evidence type="ECO:0000256" key="1">
    <source>
        <dbReference type="ARBA" id="ARBA00004429"/>
    </source>
</evidence>
<evidence type="ECO:0000256" key="4">
    <source>
        <dbReference type="ARBA" id="ARBA00012539"/>
    </source>
</evidence>
<comment type="cofactor">
    <cofactor evidence="16">
        <name>Mg(2+)</name>
        <dbReference type="ChEBI" id="CHEBI:18420"/>
    </cofactor>
</comment>
<dbReference type="PANTHER" id="PTHR43867">
    <property type="entry name" value="CELLULOSE SYNTHASE CATALYTIC SUBUNIT A [UDP-FORMING]"/>
    <property type="match status" value="1"/>
</dbReference>
<keyword evidence="7 16" id="KW-0997">Cell inner membrane</keyword>
<evidence type="ECO:0000256" key="13">
    <source>
        <dbReference type="ARBA" id="ARBA00022989"/>
    </source>
</evidence>
<feature type="transmembrane region" description="Helical" evidence="16">
    <location>
        <begin position="527"/>
        <end position="547"/>
    </location>
</feature>
<evidence type="ECO:0000256" key="15">
    <source>
        <dbReference type="ARBA" id="ARBA00048682"/>
    </source>
</evidence>
<dbReference type="InterPro" id="IPR009875">
    <property type="entry name" value="PilZ_domain"/>
</dbReference>
<dbReference type="EC" id="2.4.1.12" evidence="4 16"/>
<comment type="pathway">
    <text evidence="2 16">Glycan metabolism; bacterial cellulose biosynthesis.</text>
</comment>